<evidence type="ECO:0000256" key="10">
    <source>
        <dbReference type="SAM" id="Phobius"/>
    </source>
</evidence>
<evidence type="ECO:0000313" key="14">
    <source>
        <dbReference type="Proteomes" id="UP001148018"/>
    </source>
</evidence>
<comment type="caution">
    <text evidence="13">The sequence shown here is derived from an EMBL/GenBank/DDBJ whole genome shotgun (WGS) entry which is preliminary data.</text>
</comment>
<dbReference type="OrthoDB" id="8963415at2759"/>
<dbReference type="GO" id="GO:0050431">
    <property type="term" value="F:transforming growth factor beta binding"/>
    <property type="evidence" value="ECO:0007669"/>
    <property type="project" value="TreeGrafter"/>
</dbReference>
<feature type="region of interest" description="Disordered" evidence="9">
    <location>
        <begin position="727"/>
        <end position="749"/>
    </location>
</feature>
<evidence type="ECO:0000256" key="2">
    <source>
        <dbReference type="ARBA" id="ARBA00022475"/>
    </source>
</evidence>
<dbReference type="EMBL" id="JANIIK010000047">
    <property type="protein sequence ID" value="KAJ3601283.1"/>
    <property type="molecule type" value="Genomic_DNA"/>
</dbReference>
<dbReference type="InterPro" id="IPR042235">
    <property type="entry name" value="ZP-C_dom"/>
</dbReference>
<feature type="compositionally biased region" description="Polar residues" evidence="9">
    <location>
        <begin position="662"/>
        <end position="671"/>
    </location>
</feature>
<dbReference type="GO" id="GO:0017015">
    <property type="term" value="P:regulation of transforming growth factor beta receptor signaling pathway"/>
    <property type="evidence" value="ECO:0007669"/>
    <property type="project" value="TreeGrafter"/>
</dbReference>
<name>A0A9Q0E7G1_9TELE</name>
<feature type="chain" id="PRO_5040158020" description="ZP domain-containing protein" evidence="11">
    <location>
        <begin position="24"/>
        <end position="749"/>
    </location>
</feature>
<gene>
    <name evidence="13" type="ORF">NHX12_032255</name>
</gene>
<dbReference type="InterPro" id="IPR055355">
    <property type="entry name" value="ZP-C"/>
</dbReference>
<evidence type="ECO:0000256" key="5">
    <source>
        <dbReference type="ARBA" id="ARBA00022989"/>
    </source>
</evidence>
<keyword evidence="8" id="KW-0325">Glycoprotein</keyword>
<dbReference type="Gene3D" id="2.60.40.4100">
    <property type="entry name" value="Zona pellucida, ZP-C domain"/>
    <property type="match status" value="1"/>
</dbReference>
<dbReference type="AlphaFoldDB" id="A0A9Q0E7G1"/>
<dbReference type="InterPro" id="IPR001507">
    <property type="entry name" value="ZP_dom"/>
</dbReference>
<evidence type="ECO:0000256" key="6">
    <source>
        <dbReference type="ARBA" id="ARBA00023136"/>
    </source>
</evidence>
<evidence type="ECO:0000256" key="3">
    <source>
        <dbReference type="ARBA" id="ARBA00022692"/>
    </source>
</evidence>
<protein>
    <recommendedName>
        <fullName evidence="12">ZP domain-containing protein</fullName>
    </recommendedName>
</protein>
<feature type="signal peptide" evidence="11">
    <location>
        <begin position="1"/>
        <end position="23"/>
    </location>
</feature>
<evidence type="ECO:0000256" key="8">
    <source>
        <dbReference type="ARBA" id="ARBA00023180"/>
    </source>
</evidence>
<evidence type="ECO:0000256" key="4">
    <source>
        <dbReference type="ARBA" id="ARBA00022729"/>
    </source>
</evidence>
<keyword evidence="14" id="KW-1185">Reference proteome</keyword>
<keyword evidence="2" id="KW-1003">Cell membrane</keyword>
<evidence type="ECO:0000313" key="13">
    <source>
        <dbReference type="EMBL" id="KAJ3601283.1"/>
    </source>
</evidence>
<evidence type="ECO:0000256" key="1">
    <source>
        <dbReference type="ARBA" id="ARBA00004251"/>
    </source>
</evidence>
<proteinExistence type="predicted"/>
<organism evidence="13 14">
    <name type="scientific">Muraenolepis orangiensis</name>
    <name type="common">Patagonian moray cod</name>
    <dbReference type="NCBI Taxonomy" id="630683"/>
    <lineage>
        <taxon>Eukaryota</taxon>
        <taxon>Metazoa</taxon>
        <taxon>Chordata</taxon>
        <taxon>Craniata</taxon>
        <taxon>Vertebrata</taxon>
        <taxon>Euteleostomi</taxon>
        <taxon>Actinopterygii</taxon>
        <taxon>Neopterygii</taxon>
        <taxon>Teleostei</taxon>
        <taxon>Neoteleostei</taxon>
        <taxon>Acanthomorphata</taxon>
        <taxon>Zeiogadaria</taxon>
        <taxon>Gadariae</taxon>
        <taxon>Gadiformes</taxon>
        <taxon>Muraenolepidoidei</taxon>
        <taxon>Muraenolepididae</taxon>
        <taxon>Muraenolepis</taxon>
    </lineage>
</organism>
<dbReference type="PANTHER" id="PTHR14002:SF56">
    <property type="entry name" value="TRANSFORMING GROWTH FACTOR BETA RECEPTOR TYPE 3-LIKE ISOFORM X1"/>
    <property type="match status" value="1"/>
</dbReference>
<dbReference type="Pfam" id="PF26060">
    <property type="entry name" value="TGFBR3_N"/>
    <property type="match status" value="2"/>
</dbReference>
<evidence type="ECO:0000256" key="9">
    <source>
        <dbReference type="SAM" id="MobiDB-lite"/>
    </source>
</evidence>
<evidence type="ECO:0000256" key="7">
    <source>
        <dbReference type="ARBA" id="ARBA00023157"/>
    </source>
</evidence>
<dbReference type="GO" id="GO:0005539">
    <property type="term" value="F:glycosaminoglycan binding"/>
    <property type="evidence" value="ECO:0007669"/>
    <property type="project" value="TreeGrafter"/>
</dbReference>
<dbReference type="Pfam" id="PF00100">
    <property type="entry name" value="Zona_pellucida"/>
    <property type="match status" value="1"/>
</dbReference>
<keyword evidence="7" id="KW-1015">Disulfide bond</keyword>
<reference evidence="13" key="1">
    <citation type="submission" date="2022-07" db="EMBL/GenBank/DDBJ databases">
        <title>Chromosome-level genome of Muraenolepis orangiensis.</title>
        <authorList>
            <person name="Kim J."/>
        </authorList>
    </citation>
    <scope>NUCLEOTIDE SEQUENCE</scope>
    <source>
        <strain evidence="13">KU_S4_2022</strain>
        <tissue evidence="13">Muscle</tissue>
    </source>
</reference>
<dbReference type="GO" id="GO:0005114">
    <property type="term" value="F:type II transforming growth factor beta receptor binding"/>
    <property type="evidence" value="ECO:0007669"/>
    <property type="project" value="TreeGrafter"/>
</dbReference>
<keyword evidence="6 10" id="KW-0472">Membrane</keyword>
<dbReference type="GO" id="GO:0005024">
    <property type="term" value="F:transforming growth factor beta receptor activity"/>
    <property type="evidence" value="ECO:0007669"/>
    <property type="project" value="TreeGrafter"/>
</dbReference>
<dbReference type="SMART" id="SM00241">
    <property type="entry name" value="ZP"/>
    <property type="match status" value="1"/>
</dbReference>
<accession>A0A9Q0E7G1</accession>
<dbReference type="Proteomes" id="UP001148018">
    <property type="component" value="Unassembled WGS sequence"/>
</dbReference>
<feature type="domain" description="ZP" evidence="12">
    <location>
        <begin position="376"/>
        <end position="611"/>
    </location>
</feature>
<evidence type="ECO:0000259" key="12">
    <source>
        <dbReference type="SMART" id="SM00241"/>
    </source>
</evidence>
<dbReference type="PANTHER" id="PTHR14002">
    <property type="entry name" value="ENDOGLIN/TGF-BETA RECEPTOR TYPE III"/>
    <property type="match status" value="1"/>
</dbReference>
<keyword evidence="3 10" id="KW-0812">Transmembrane</keyword>
<dbReference type="GO" id="GO:0016477">
    <property type="term" value="P:cell migration"/>
    <property type="evidence" value="ECO:0007669"/>
    <property type="project" value="TreeGrafter"/>
</dbReference>
<keyword evidence="4 11" id="KW-0732">Signal</keyword>
<feature type="transmembrane region" description="Helical" evidence="10">
    <location>
        <begin position="680"/>
        <end position="705"/>
    </location>
</feature>
<comment type="subcellular location">
    <subcellularLocation>
        <location evidence="1">Cell membrane</location>
        <topology evidence="1">Single-pass type I membrane protein</topology>
    </subcellularLocation>
</comment>
<dbReference type="GO" id="GO:0001837">
    <property type="term" value="P:epithelial to mesenchymal transition"/>
    <property type="evidence" value="ECO:0007669"/>
    <property type="project" value="TreeGrafter"/>
</dbReference>
<sequence length="749" mass="80129">MWTLPSALWWTVVSILIWRRTAAGALHPVRGLLEKFQAGPGCAARESGNKETHVVAVGRPTHGNLVTVVLKPLAPPPPLNRTIILLLISKQPLHWTLEPEGLAPQLSVLVSVNSTVASSSPALDLRVQRLRVLLPFPPHELLRWARGHHGGLSSMTHAARANRAYARIGEDPTAPRVCRLQPLFLSPHYLTSDLQQKEVRGCVPPSGNKSGAEVHVIKLVSAGSKLCGSQQVEVVVSLVPPVADSVPHKVVLVLSSLVPVHWAVLAPGLHGDVSVYSSTSVSPPYPPLPHLSFSSAVASELSAMPDLLAWANERGFTTVTSYTEASLSNRFVIRLAGGGTEAGPAGPAGPGAGGVRAPWPEEGQLRQWLRGGAGGGARGALSVPVVAVTLRDPECRAQSNGSHFLLAFPVISCGTEGVLQGHPRGVQYNNTISCFSASPPEDDVVSTPSPPPEGALRMWDPQDPGSSGEGPLLPSPRPRAGPILVLRLFVSESFRQSRTGPCVVIADHRVYISTGPVTGALELSSCVVSPVSDPQRSPYWPIIQDQKTQDGGAKPGRKTPVWKEEEEETQSLRFSFVLRPVYNDSVQFLHCRLVLCSSGEENTSRSLCRDGVPIPRLGTAAPGQQCEERNLSRPMVVTQPLSAMAGRPPTTPAGQRPRRPSGISQFSKPSPDTNSTMLEVVPFIGIVFTAFVMGIVLMGALWCIYTHTVKGTKPQAERRLCLLTATQQQNGNHDNLSPPEPMDQSDSSV</sequence>
<dbReference type="InterPro" id="IPR058899">
    <property type="entry name" value="TGFBR3/Endoglin-like_N"/>
</dbReference>
<feature type="region of interest" description="Disordered" evidence="9">
    <location>
        <begin position="642"/>
        <end position="671"/>
    </location>
</feature>
<keyword evidence="5 10" id="KW-1133">Transmembrane helix</keyword>
<feature type="region of interest" description="Disordered" evidence="9">
    <location>
        <begin position="439"/>
        <end position="477"/>
    </location>
</feature>
<evidence type="ECO:0000256" key="11">
    <source>
        <dbReference type="SAM" id="SignalP"/>
    </source>
</evidence>
<dbReference type="GO" id="GO:0007179">
    <property type="term" value="P:transforming growth factor beta receptor signaling pathway"/>
    <property type="evidence" value="ECO:0007669"/>
    <property type="project" value="TreeGrafter"/>
</dbReference>